<evidence type="ECO:0000313" key="2">
    <source>
        <dbReference type="EMBL" id="KAF7836625.1"/>
    </source>
</evidence>
<accession>A0A835CDA7</accession>
<dbReference type="EMBL" id="JAAIUW010000004">
    <property type="protein sequence ID" value="KAF7836625.1"/>
    <property type="molecule type" value="Genomic_DNA"/>
</dbReference>
<name>A0A835CDA7_9FABA</name>
<proteinExistence type="predicted"/>
<organism evidence="2 3">
    <name type="scientific">Senna tora</name>
    <dbReference type="NCBI Taxonomy" id="362788"/>
    <lineage>
        <taxon>Eukaryota</taxon>
        <taxon>Viridiplantae</taxon>
        <taxon>Streptophyta</taxon>
        <taxon>Embryophyta</taxon>
        <taxon>Tracheophyta</taxon>
        <taxon>Spermatophyta</taxon>
        <taxon>Magnoliopsida</taxon>
        <taxon>eudicotyledons</taxon>
        <taxon>Gunneridae</taxon>
        <taxon>Pentapetalae</taxon>
        <taxon>rosids</taxon>
        <taxon>fabids</taxon>
        <taxon>Fabales</taxon>
        <taxon>Fabaceae</taxon>
        <taxon>Caesalpinioideae</taxon>
        <taxon>Cassia clade</taxon>
        <taxon>Senna</taxon>
    </lineage>
</organism>
<sequence>MKKDKSKKANPITLKKDESKKAKPTTLNKEIAPVEMHKEVKQKEPMVLKELSPYMTIVVHHLYKEGYFNFANFAKGERFDLSWFDTEYARKYILFAVQKFGKDKQEISKWLSGSDLKQVAMFGCPSFNRSIVIPSKRLRNFFSIPENTVCSKCVLRESCTFVNQSVWGSDTNKLDLAIVMKVICSYALFVDPELVVPDELKNSVNRLLMEVLKLSKTV</sequence>
<keyword evidence="3" id="KW-1185">Reference proteome</keyword>
<evidence type="ECO:0000256" key="1">
    <source>
        <dbReference type="SAM" id="MobiDB-lite"/>
    </source>
</evidence>
<evidence type="ECO:0000313" key="3">
    <source>
        <dbReference type="Proteomes" id="UP000634136"/>
    </source>
</evidence>
<dbReference type="OrthoDB" id="974159at2759"/>
<feature type="region of interest" description="Disordered" evidence="1">
    <location>
        <begin position="1"/>
        <end position="25"/>
    </location>
</feature>
<dbReference type="AlphaFoldDB" id="A0A835CDA7"/>
<comment type="caution">
    <text evidence="2">The sequence shown here is derived from an EMBL/GenBank/DDBJ whole genome shotgun (WGS) entry which is preliminary data.</text>
</comment>
<reference evidence="2" key="1">
    <citation type="submission" date="2020-09" db="EMBL/GenBank/DDBJ databases">
        <title>Genome-Enabled Discovery of Anthraquinone Biosynthesis in Senna tora.</title>
        <authorList>
            <person name="Kang S.-H."/>
            <person name="Pandey R.P."/>
            <person name="Lee C.-M."/>
            <person name="Sim J.-S."/>
            <person name="Jeong J.-T."/>
            <person name="Choi B.-S."/>
            <person name="Jung M."/>
            <person name="Ginzburg D."/>
            <person name="Zhao K."/>
            <person name="Won S.Y."/>
            <person name="Oh T.-J."/>
            <person name="Yu Y."/>
            <person name="Kim N.-H."/>
            <person name="Lee O.R."/>
            <person name="Lee T.-H."/>
            <person name="Bashyal P."/>
            <person name="Kim T.-S."/>
            <person name="Lee W.-H."/>
            <person name="Kawkins C."/>
            <person name="Kim C.-K."/>
            <person name="Kim J.S."/>
            <person name="Ahn B.O."/>
            <person name="Rhee S.Y."/>
            <person name="Sohng J.K."/>
        </authorList>
    </citation>
    <scope>NUCLEOTIDE SEQUENCE</scope>
    <source>
        <tissue evidence="2">Leaf</tissue>
    </source>
</reference>
<dbReference type="Proteomes" id="UP000634136">
    <property type="component" value="Unassembled WGS sequence"/>
</dbReference>
<gene>
    <name evidence="2" type="ORF">G2W53_011484</name>
</gene>
<protein>
    <submittedName>
        <fullName evidence="2">Autophagy-related protein</fullName>
    </submittedName>
</protein>